<sequence>MIQSRDLFKNFLEACAALREPLAAYIREQSPPPSCIISDMTHWWTADIAGELGIPRLSFSGFCGFSSLVKYSLILRRSKL</sequence>
<reference evidence="1" key="2">
    <citation type="journal article" date="2015" name="Data Brief">
        <title>Shoot transcriptome of the giant reed, Arundo donax.</title>
        <authorList>
            <person name="Barrero R.A."/>
            <person name="Guerrero F.D."/>
            <person name="Moolhuijzen P."/>
            <person name="Goolsby J.A."/>
            <person name="Tidwell J."/>
            <person name="Bellgard S.E."/>
            <person name="Bellgard M.I."/>
        </authorList>
    </citation>
    <scope>NUCLEOTIDE SEQUENCE</scope>
    <source>
        <tissue evidence="1">Shoot tissue taken approximately 20 cm above the soil surface</tissue>
    </source>
</reference>
<evidence type="ECO:0000313" key="1">
    <source>
        <dbReference type="EMBL" id="JAD77212.1"/>
    </source>
</evidence>
<accession>A0A0A9D0E6</accession>
<organism evidence="1">
    <name type="scientific">Arundo donax</name>
    <name type="common">Giant reed</name>
    <name type="synonym">Donax arundinaceus</name>
    <dbReference type="NCBI Taxonomy" id="35708"/>
    <lineage>
        <taxon>Eukaryota</taxon>
        <taxon>Viridiplantae</taxon>
        <taxon>Streptophyta</taxon>
        <taxon>Embryophyta</taxon>
        <taxon>Tracheophyta</taxon>
        <taxon>Spermatophyta</taxon>
        <taxon>Magnoliopsida</taxon>
        <taxon>Liliopsida</taxon>
        <taxon>Poales</taxon>
        <taxon>Poaceae</taxon>
        <taxon>PACMAD clade</taxon>
        <taxon>Arundinoideae</taxon>
        <taxon>Arundineae</taxon>
        <taxon>Arundo</taxon>
    </lineage>
</organism>
<dbReference type="AlphaFoldDB" id="A0A0A9D0E6"/>
<protein>
    <submittedName>
        <fullName evidence="1">Uncharacterized protein</fullName>
    </submittedName>
</protein>
<dbReference type="Gene3D" id="3.40.50.2000">
    <property type="entry name" value="Glycogen Phosphorylase B"/>
    <property type="match status" value="1"/>
</dbReference>
<reference evidence="1" key="1">
    <citation type="submission" date="2014-09" db="EMBL/GenBank/DDBJ databases">
        <authorList>
            <person name="Magalhaes I.L.F."/>
            <person name="Oliveira U."/>
            <person name="Santos F.R."/>
            <person name="Vidigal T.H.D.A."/>
            <person name="Brescovit A.D."/>
            <person name="Santos A.J."/>
        </authorList>
    </citation>
    <scope>NUCLEOTIDE SEQUENCE</scope>
    <source>
        <tissue evidence="1">Shoot tissue taken approximately 20 cm above the soil surface</tissue>
    </source>
</reference>
<proteinExistence type="predicted"/>
<dbReference type="EMBL" id="GBRH01220683">
    <property type="protein sequence ID" value="JAD77212.1"/>
    <property type="molecule type" value="Transcribed_RNA"/>
</dbReference>
<dbReference type="SUPFAM" id="SSF53756">
    <property type="entry name" value="UDP-Glycosyltransferase/glycogen phosphorylase"/>
    <property type="match status" value="1"/>
</dbReference>
<name>A0A0A9D0E6_ARUDO</name>